<keyword evidence="1" id="KW-0472">Membrane</keyword>
<keyword evidence="1" id="KW-1133">Transmembrane helix</keyword>
<reference evidence="2 3" key="1">
    <citation type="journal article" date="2019" name="Anaerobe">
        <title>Detection of Robinsoniella peoriensis in multiple bone samples of a trauma patient.</title>
        <authorList>
            <person name="Schrottner P."/>
            <person name="Hartwich K."/>
            <person name="Bunk B."/>
            <person name="Schober I."/>
            <person name="Helbig S."/>
            <person name="Rudolph W.W."/>
            <person name="Gunzer F."/>
        </authorList>
    </citation>
    <scope>NUCLEOTIDE SEQUENCE [LARGE SCALE GENOMIC DNA]</scope>
    <source>
        <strain evidence="2 3">DSM 106044</strain>
    </source>
</reference>
<dbReference type="InterPro" id="IPR010699">
    <property type="entry name" value="DUF1275"/>
</dbReference>
<feature type="transmembrane region" description="Helical" evidence="1">
    <location>
        <begin position="174"/>
        <end position="194"/>
    </location>
</feature>
<name>A0A4U8Q263_9FIRM</name>
<dbReference type="Pfam" id="PF06912">
    <property type="entry name" value="DUF1275"/>
    <property type="match status" value="1"/>
</dbReference>
<keyword evidence="3" id="KW-1185">Reference proteome</keyword>
<evidence type="ECO:0000256" key="1">
    <source>
        <dbReference type="SAM" id="Phobius"/>
    </source>
</evidence>
<feature type="transmembrane region" description="Helical" evidence="1">
    <location>
        <begin position="12"/>
        <end position="31"/>
    </location>
</feature>
<comment type="caution">
    <text evidence="2">The sequence shown here is derived from an EMBL/GenBank/DDBJ whole genome shotgun (WGS) entry which is preliminary data.</text>
</comment>
<accession>A0A4U8Q263</accession>
<dbReference type="AlphaFoldDB" id="A0A4U8Q263"/>
<evidence type="ECO:0000313" key="3">
    <source>
        <dbReference type="Proteomes" id="UP000306509"/>
    </source>
</evidence>
<organism evidence="2 3">
    <name type="scientific">Robinsoniella peoriensis</name>
    <dbReference type="NCBI Taxonomy" id="180332"/>
    <lineage>
        <taxon>Bacteria</taxon>
        <taxon>Bacillati</taxon>
        <taxon>Bacillota</taxon>
        <taxon>Clostridia</taxon>
        <taxon>Lachnospirales</taxon>
        <taxon>Lachnospiraceae</taxon>
        <taxon>Robinsoniella</taxon>
    </lineage>
</organism>
<dbReference type="PANTHER" id="PTHR37314:SF4">
    <property type="entry name" value="UPF0700 TRANSMEMBRANE PROTEIN YOAK"/>
    <property type="match status" value="1"/>
</dbReference>
<gene>
    <name evidence="2" type="ORF">DSM106044_04457</name>
</gene>
<evidence type="ECO:0000313" key="2">
    <source>
        <dbReference type="EMBL" id="TLC98706.1"/>
    </source>
</evidence>
<keyword evidence="1" id="KW-0812">Transmembrane</keyword>
<feature type="transmembrane region" description="Helical" evidence="1">
    <location>
        <begin position="201"/>
        <end position="218"/>
    </location>
</feature>
<dbReference type="RefSeq" id="WP_027296349.1">
    <property type="nucleotide sequence ID" value="NZ_QGQD01000086.1"/>
</dbReference>
<dbReference type="Proteomes" id="UP000306509">
    <property type="component" value="Unassembled WGS sequence"/>
</dbReference>
<feature type="transmembrane region" description="Helical" evidence="1">
    <location>
        <begin position="61"/>
        <end position="79"/>
    </location>
</feature>
<dbReference type="PANTHER" id="PTHR37314">
    <property type="entry name" value="SLR0142 PROTEIN"/>
    <property type="match status" value="1"/>
</dbReference>
<sequence length="226" mass="25518">MKKKRHGQMSESIPVGIILAVVGGYLDAYTYNARGHVFANAQTGNMVLLGQNLSQGQWTEGIQYIIPILAFAVGIYIVEKIKERFQRNTQIHWRQIIVLLEIILLLAVGFLPQSLNLLANVCVSFVCAMQVESFRKVKGNSYATTMCTGNLRSATELFCAYRQTKNPELRKRSLQYYGIILVFILGAILGVVMTRIFKDRAVWFCCVFLAFGFLVMFIKEDAEGEN</sequence>
<proteinExistence type="predicted"/>
<protein>
    <submittedName>
        <fullName evidence="2">Putative membrane protein</fullName>
    </submittedName>
</protein>
<dbReference type="STRING" id="180332.GCA_000797495_00432"/>
<dbReference type="EMBL" id="QGQD01000086">
    <property type="protein sequence ID" value="TLC98706.1"/>
    <property type="molecule type" value="Genomic_DNA"/>
</dbReference>
<feature type="transmembrane region" description="Helical" evidence="1">
    <location>
        <begin position="91"/>
        <end position="111"/>
    </location>
</feature>